<keyword evidence="3 5" id="KW-0133">Cell shape</keyword>
<dbReference type="InterPro" id="IPR042175">
    <property type="entry name" value="Cell/Rod_MreC_2"/>
</dbReference>
<proteinExistence type="inferred from homology"/>
<reference evidence="7 8" key="1">
    <citation type="submission" date="2017-09" db="EMBL/GenBank/DDBJ databases">
        <title>Depth-based differentiation of microbial function through sediment-hosted aquifers and enrichment of novel symbionts in the deep terrestrial subsurface.</title>
        <authorList>
            <person name="Probst A.J."/>
            <person name="Ladd B."/>
            <person name="Jarett J.K."/>
            <person name="Geller-Mcgrath D.E."/>
            <person name="Sieber C.M."/>
            <person name="Emerson J.B."/>
            <person name="Anantharaman K."/>
            <person name="Thomas B.C."/>
            <person name="Malmstrom R."/>
            <person name="Stieglmeier M."/>
            <person name="Klingl A."/>
            <person name="Woyke T."/>
            <person name="Ryan C.M."/>
            <person name="Banfield J.F."/>
        </authorList>
    </citation>
    <scope>NUCLEOTIDE SEQUENCE [LARGE SCALE GENOMIC DNA]</scope>
    <source>
        <strain evidence="7">CG23_combo_of_CG06-09_8_20_14_all_40_23</strain>
    </source>
</reference>
<evidence type="ECO:0000256" key="2">
    <source>
        <dbReference type="ARBA" id="ARBA00013855"/>
    </source>
</evidence>
<comment type="caution">
    <text evidence="7">The sequence shown here is derived from an EMBL/GenBank/DDBJ whole genome shotgun (WGS) entry which is preliminary data.</text>
</comment>
<sequence length="302" mass="34693">MVRFFWKHGRENVIILLLFISIILMITHTSFSVNYLKKGIANVLIPFQIFASQMKFSARDFFLSIQELRDVKLENKRLRKTIRIVHAEKQKYQKALQENQRLKSLLGYKEQLPYKSIAARVISYDPSNWENTIMIDKGKKDGIYHMAPVVAYQDRREGLVGRVLDVNANSSSVLLLYDQNSMIGGEILRTQYKGIIEGDNYRYCSLKYLPYDAVVKKKDIIITSGDGGIFPKGLFIGFVVNVGRKERGLFRDVTILPFIKFSKLEEVIVIINEQNLAIRKAESVIGDQVIRVAPSIPITDNR</sequence>
<evidence type="ECO:0000256" key="1">
    <source>
        <dbReference type="ARBA" id="ARBA00009369"/>
    </source>
</evidence>
<dbReference type="Gene3D" id="2.40.10.340">
    <property type="entry name" value="Rod shape-determining protein MreC, domain 1"/>
    <property type="match status" value="1"/>
</dbReference>
<dbReference type="AlphaFoldDB" id="A0A2H0A824"/>
<protein>
    <recommendedName>
        <fullName evidence="2 5">Cell shape-determining protein MreC</fullName>
    </recommendedName>
    <alternativeName>
        <fullName evidence="4 5">Cell shape protein MreC</fullName>
    </alternativeName>
</protein>
<gene>
    <name evidence="7" type="primary">mreC</name>
    <name evidence="7" type="ORF">COX18_03005</name>
</gene>
<dbReference type="InterPro" id="IPR055342">
    <property type="entry name" value="MreC_beta-barrel_core"/>
</dbReference>
<dbReference type="Pfam" id="PF04085">
    <property type="entry name" value="MreC"/>
    <property type="match status" value="1"/>
</dbReference>
<dbReference type="GO" id="GO:0005886">
    <property type="term" value="C:plasma membrane"/>
    <property type="evidence" value="ECO:0007669"/>
    <property type="project" value="TreeGrafter"/>
</dbReference>
<name>A0A2H0A824_9BACT</name>
<dbReference type="InterPro" id="IPR007221">
    <property type="entry name" value="MreC"/>
</dbReference>
<feature type="domain" description="Rod shape-determining protein MreC beta-barrel core" evidence="6">
    <location>
        <begin position="121"/>
        <end position="270"/>
    </location>
</feature>
<dbReference type="NCBIfam" id="TIGR00219">
    <property type="entry name" value="mreC"/>
    <property type="match status" value="1"/>
</dbReference>
<accession>A0A2H0A824</accession>
<dbReference type="PANTHER" id="PTHR34138:SF1">
    <property type="entry name" value="CELL SHAPE-DETERMINING PROTEIN MREC"/>
    <property type="match status" value="1"/>
</dbReference>
<evidence type="ECO:0000256" key="4">
    <source>
        <dbReference type="ARBA" id="ARBA00032089"/>
    </source>
</evidence>
<organism evidence="7 8">
    <name type="scientific">Candidatus Desantisbacteria bacterium CG23_combo_of_CG06-09_8_20_14_all_40_23</name>
    <dbReference type="NCBI Taxonomy" id="1974550"/>
    <lineage>
        <taxon>Bacteria</taxon>
        <taxon>Candidatus Desantisiibacteriota</taxon>
    </lineage>
</organism>
<dbReference type="Gene3D" id="2.40.10.350">
    <property type="entry name" value="Rod shape-determining protein MreC, domain 2"/>
    <property type="match status" value="1"/>
</dbReference>
<dbReference type="PANTHER" id="PTHR34138">
    <property type="entry name" value="CELL SHAPE-DETERMINING PROTEIN MREC"/>
    <property type="match status" value="1"/>
</dbReference>
<dbReference type="GO" id="GO:0008360">
    <property type="term" value="P:regulation of cell shape"/>
    <property type="evidence" value="ECO:0007669"/>
    <property type="project" value="UniProtKB-KW"/>
</dbReference>
<evidence type="ECO:0000313" key="7">
    <source>
        <dbReference type="EMBL" id="PIP41556.1"/>
    </source>
</evidence>
<evidence type="ECO:0000256" key="3">
    <source>
        <dbReference type="ARBA" id="ARBA00022960"/>
    </source>
</evidence>
<evidence type="ECO:0000259" key="6">
    <source>
        <dbReference type="Pfam" id="PF04085"/>
    </source>
</evidence>
<dbReference type="InterPro" id="IPR042177">
    <property type="entry name" value="Cell/Rod_1"/>
</dbReference>
<evidence type="ECO:0000313" key="8">
    <source>
        <dbReference type="Proteomes" id="UP000231067"/>
    </source>
</evidence>
<evidence type="ECO:0000256" key="5">
    <source>
        <dbReference type="PIRNR" id="PIRNR038471"/>
    </source>
</evidence>
<dbReference type="EMBL" id="PCSH01000055">
    <property type="protein sequence ID" value="PIP41556.1"/>
    <property type="molecule type" value="Genomic_DNA"/>
</dbReference>
<comment type="similarity">
    <text evidence="1 5">Belongs to the MreC family.</text>
</comment>
<dbReference type="Proteomes" id="UP000231067">
    <property type="component" value="Unassembled WGS sequence"/>
</dbReference>
<comment type="function">
    <text evidence="5">Involved in formation and maintenance of cell shape.</text>
</comment>
<dbReference type="PIRSF" id="PIRSF038471">
    <property type="entry name" value="MreC"/>
    <property type="match status" value="1"/>
</dbReference>